<organism evidence="2 3">
    <name type="scientific">Solanum commersonii</name>
    <name type="common">Commerson's wild potato</name>
    <name type="synonym">Commerson's nightshade</name>
    <dbReference type="NCBI Taxonomy" id="4109"/>
    <lineage>
        <taxon>Eukaryota</taxon>
        <taxon>Viridiplantae</taxon>
        <taxon>Streptophyta</taxon>
        <taxon>Embryophyta</taxon>
        <taxon>Tracheophyta</taxon>
        <taxon>Spermatophyta</taxon>
        <taxon>Magnoliopsida</taxon>
        <taxon>eudicotyledons</taxon>
        <taxon>Gunneridae</taxon>
        <taxon>Pentapetalae</taxon>
        <taxon>asterids</taxon>
        <taxon>lamiids</taxon>
        <taxon>Solanales</taxon>
        <taxon>Solanaceae</taxon>
        <taxon>Solanoideae</taxon>
        <taxon>Solaneae</taxon>
        <taxon>Solanum</taxon>
    </lineage>
</organism>
<dbReference type="AlphaFoldDB" id="A0A9J6B8E9"/>
<evidence type="ECO:0000313" key="2">
    <source>
        <dbReference type="EMBL" id="KAG5632719.1"/>
    </source>
</evidence>
<dbReference type="Proteomes" id="UP000824120">
    <property type="component" value="Chromosome 1"/>
</dbReference>
<dbReference type="InterPro" id="IPR036322">
    <property type="entry name" value="WD40_repeat_dom_sf"/>
</dbReference>
<comment type="caution">
    <text evidence="2">The sequence shown here is derived from an EMBL/GenBank/DDBJ whole genome shotgun (WGS) entry which is preliminary data.</text>
</comment>
<dbReference type="SUPFAM" id="SSF50978">
    <property type="entry name" value="WD40 repeat-like"/>
    <property type="match status" value="1"/>
</dbReference>
<protein>
    <submittedName>
        <fullName evidence="2">Uncharacterized protein</fullName>
    </submittedName>
</protein>
<name>A0A9J6B8E9_SOLCO</name>
<accession>A0A9J6B8E9</accession>
<keyword evidence="1" id="KW-0812">Transmembrane</keyword>
<dbReference type="Gene3D" id="2.130.10.10">
    <property type="entry name" value="YVTN repeat-like/Quinoprotein amine dehydrogenase"/>
    <property type="match status" value="1"/>
</dbReference>
<dbReference type="PANTHER" id="PTHR43991:SF38">
    <property type="entry name" value="OS02G0721600 PROTEIN"/>
    <property type="match status" value="1"/>
</dbReference>
<keyword evidence="1" id="KW-1133">Transmembrane helix</keyword>
<dbReference type="PANTHER" id="PTHR43991">
    <property type="entry name" value="WD REPEAT PROTEIN (AFU_ORTHOLOGUE AFUA_8G05640)-RELATED"/>
    <property type="match status" value="1"/>
</dbReference>
<dbReference type="OrthoDB" id="20669at2759"/>
<evidence type="ECO:0000256" key="1">
    <source>
        <dbReference type="SAM" id="Phobius"/>
    </source>
</evidence>
<reference evidence="2 3" key="1">
    <citation type="submission" date="2020-09" db="EMBL/GenBank/DDBJ databases">
        <title>De no assembly of potato wild relative species, Solanum commersonii.</title>
        <authorList>
            <person name="Cho K."/>
        </authorList>
    </citation>
    <scope>NUCLEOTIDE SEQUENCE [LARGE SCALE GENOMIC DNA]</scope>
    <source>
        <strain evidence="2">LZ3.2</strain>
        <tissue evidence="2">Leaf</tissue>
    </source>
</reference>
<keyword evidence="3" id="KW-1185">Reference proteome</keyword>
<gene>
    <name evidence="2" type="ORF">H5410_004436</name>
</gene>
<feature type="transmembrane region" description="Helical" evidence="1">
    <location>
        <begin position="31"/>
        <end position="51"/>
    </location>
</feature>
<proteinExistence type="predicted"/>
<keyword evidence="1" id="KW-0472">Membrane</keyword>
<sequence>MEELDDFIDEFQVIDLGVFEFKATEVYALEIINKINLVHVFCLLIVVGFLIDSRNGKDKTCKVWDIRNISKSVTTLKGNLGAIRTICYMSDGIFMGMTEPL</sequence>
<evidence type="ECO:0000313" key="3">
    <source>
        <dbReference type="Proteomes" id="UP000824120"/>
    </source>
</evidence>
<dbReference type="EMBL" id="JACXVP010000001">
    <property type="protein sequence ID" value="KAG5632719.1"/>
    <property type="molecule type" value="Genomic_DNA"/>
</dbReference>
<dbReference type="InterPro" id="IPR015943">
    <property type="entry name" value="WD40/YVTN_repeat-like_dom_sf"/>
</dbReference>